<feature type="binding site" evidence="7">
    <location>
        <position position="131"/>
    </location>
    <ligand>
        <name>Zn(2+)</name>
        <dbReference type="ChEBI" id="CHEBI:29105"/>
        <label>1</label>
    </ligand>
</feature>
<comment type="function">
    <text evidence="7">Thiolesterase that catalyzes the hydrolysis of S-D-lactoyl-glutathione to form glutathione and D-lactic acid.</text>
</comment>
<organism evidence="9 10">
    <name type="scientific">Uliginosibacterium paludis</name>
    <dbReference type="NCBI Taxonomy" id="1615952"/>
    <lineage>
        <taxon>Bacteria</taxon>
        <taxon>Pseudomonadati</taxon>
        <taxon>Pseudomonadota</taxon>
        <taxon>Betaproteobacteria</taxon>
        <taxon>Rhodocyclales</taxon>
        <taxon>Zoogloeaceae</taxon>
        <taxon>Uliginosibacterium</taxon>
    </lineage>
</organism>
<dbReference type="Proteomes" id="UP001548590">
    <property type="component" value="Unassembled WGS sequence"/>
</dbReference>
<proteinExistence type="inferred from homology"/>
<evidence type="ECO:0000256" key="7">
    <source>
        <dbReference type="HAMAP-Rule" id="MF_01374"/>
    </source>
</evidence>
<evidence type="ECO:0000256" key="1">
    <source>
        <dbReference type="ARBA" id="ARBA00001623"/>
    </source>
</evidence>
<accession>A0ABV2CKC5</accession>
<dbReference type="InterPro" id="IPR001279">
    <property type="entry name" value="Metallo-B-lactamas"/>
</dbReference>
<feature type="binding site" evidence="7">
    <location>
        <position position="131"/>
    </location>
    <ligand>
        <name>Zn(2+)</name>
        <dbReference type="ChEBI" id="CHEBI:29105"/>
        <label>2</label>
    </ligand>
</feature>
<comment type="cofactor">
    <cofactor evidence="7">
        <name>Zn(2+)</name>
        <dbReference type="ChEBI" id="CHEBI:29105"/>
    </cofactor>
    <text evidence="7">Binds 2 Zn(2+) ions per subunit.</text>
</comment>
<keyword evidence="4 7" id="KW-0479">Metal-binding</keyword>
<gene>
    <name evidence="7 9" type="primary">gloB</name>
    <name evidence="9" type="ORF">ABVT11_00845</name>
</gene>
<sequence length="257" mass="27971">MKNTERIVPVSALRDNYIWALCEGRYCVVVDPGEAAPVRNFLAAEGLQLSAILLTHRHADHQGGVAALLADGQVPVHGPRSPDMPLVTHRHEDGASFSLEGFPARFEVLAVPGHTEEHLAYLHAGHLFCGDTLFAAGCGRLLGGTATQLHASLGRLASLPAETLIHCAHEYTLSNLAFARAVEPDNTALVSREAHCRALREQSRPTLPSRLADELATNPFLRCTEPSVRAALTQRLGRAPVDTLEAFSELRRWKDVF</sequence>
<dbReference type="PROSITE" id="PS00743">
    <property type="entry name" value="BETA_LACTAMASE_B_1"/>
    <property type="match status" value="1"/>
</dbReference>
<evidence type="ECO:0000256" key="5">
    <source>
        <dbReference type="ARBA" id="ARBA00022801"/>
    </source>
</evidence>
<dbReference type="InterPro" id="IPR017782">
    <property type="entry name" value="Hydroxyacylglutathione_Hdrlase"/>
</dbReference>
<comment type="catalytic activity">
    <reaction evidence="1 7">
        <text>an S-(2-hydroxyacyl)glutathione + H2O = a 2-hydroxy carboxylate + glutathione + H(+)</text>
        <dbReference type="Rhea" id="RHEA:21864"/>
        <dbReference type="ChEBI" id="CHEBI:15377"/>
        <dbReference type="ChEBI" id="CHEBI:15378"/>
        <dbReference type="ChEBI" id="CHEBI:57925"/>
        <dbReference type="ChEBI" id="CHEBI:58896"/>
        <dbReference type="ChEBI" id="CHEBI:71261"/>
        <dbReference type="EC" id="3.1.2.6"/>
    </reaction>
</comment>
<dbReference type="InterPro" id="IPR032282">
    <property type="entry name" value="HAGH_C"/>
</dbReference>
<dbReference type="Gene3D" id="3.60.15.10">
    <property type="entry name" value="Ribonuclease Z/Hydroxyacylglutathione hydrolase-like"/>
    <property type="match status" value="1"/>
</dbReference>
<dbReference type="GO" id="GO:0004416">
    <property type="term" value="F:hydroxyacylglutathione hydrolase activity"/>
    <property type="evidence" value="ECO:0007669"/>
    <property type="project" value="UniProtKB-EC"/>
</dbReference>
<comment type="pathway">
    <text evidence="2 7">Secondary metabolite metabolism; methylglyoxal degradation; (R)-lactate from methylglyoxal: step 2/2.</text>
</comment>
<feature type="binding site" evidence="7">
    <location>
        <position position="169"/>
    </location>
    <ligand>
        <name>Zn(2+)</name>
        <dbReference type="ChEBI" id="CHEBI:29105"/>
        <label>2</label>
    </ligand>
</feature>
<dbReference type="PANTHER" id="PTHR43705">
    <property type="entry name" value="HYDROXYACYLGLUTATHIONE HYDROLASE"/>
    <property type="match status" value="1"/>
</dbReference>
<comment type="similarity">
    <text evidence="3 7">Belongs to the metallo-beta-lactamase superfamily. Glyoxalase II family.</text>
</comment>
<dbReference type="PANTHER" id="PTHR43705:SF1">
    <property type="entry name" value="HYDROXYACYLGLUTATHIONE HYDROLASE GLOB"/>
    <property type="match status" value="1"/>
</dbReference>
<dbReference type="Pfam" id="PF00753">
    <property type="entry name" value="Lactamase_B"/>
    <property type="match status" value="1"/>
</dbReference>
<feature type="binding site" evidence="7">
    <location>
        <position position="61"/>
    </location>
    <ligand>
        <name>Zn(2+)</name>
        <dbReference type="ChEBI" id="CHEBI:29105"/>
        <label>2</label>
    </ligand>
</feature>
<dbReference type="RefSeq" id="WP_345926399.1">
    <property type="nucleotide sequence ID" value="NZ_JBDIVF010000003.1"/>
</dbReference>
<evidence type="ECO:0000256" key="2">
    <source>
        <dbReference type="ARBA" id="ARBA00004963"/>
    </source>
</evidence>
<name>A0ABV2CKC5_9RHOO</name>
<evidence type="ECO:0000259" key="8">
    <source>
        <dbReference type="SMART" id="SM00849"/>
    </source>
</evidence>
<dbReference type="InterPro" id="IPR001018">
    <property type="entry name" value="Beta-lactamase_class-B_CS"/>
</dbReference>
<dbReference type="InterPro" id="IPR050110">
    <property type="entry name" value="Glyoxalase_II_hydrolase"/>
</dbReference>
<dbReference type="EC" id="3.1.2.6" evidence="7"/>
<dbReference type="HAMAP" id="MF_01374">
    <property type="entry name" value="Glyoxalase_2"/>
    <property type="match status" value="1"/>
</dbReference>
<dbReference type="InterPro" id="IPR036866">
    <property type="entry name" value="RibonucZ/Hydroxyglut_hydro"/>
</dbReference>
<dbReference type="SMART" id="SM00849">
    <property type="entry name" value="Lactamase_B"/>
    <property type="match status" value="1"/>
</dbReference>
<evidence type="ECO:0000256" key="3">
    <source>
        <dbReference type="ARBA" id="ARBA00006759"/>
    </source>
</evidence>
<feature type="domain" description="Metallo-beta-lactamase" evidence="8">
    <location>
        <begin position="15"/>
        <end position="169"/>
    </location>
</feature>
<feature type="binding site" evidence="7">
    <location>
        <position position="56"/>
    </location>
    <ligand>
        <name>Zn(2+)</name>
        <dbReference type="ChEBI" id="CHEBI:29105"/>
        <label>1</label>
    </ligand>
</feature>
<feature type="binding site" evidence="7">
    <location>
        <position position="60"/>
    </location>
    <ligand>
        <name>Zn(2+)</name>
        <dbReference type="ChEBI" id="CHEBI:29105"/>
        <label>2</label>
    </ligand>
</feature>
<evidence type="ECO:0000313" key="9">
    <source>
        <dbReference type="EMBL" id="MET1488354.1"/>
    </source>
</evidence>
<dbReference type="SUPFAM" id="SSF56281">
    <property type="entry name" value="Metallo-hydrolase/oxidoreductase"/>
    <property type="match status" value="1"/>
</dbReference>
<evidence type="ECO:0000256" key="6">
    <source>
        <dbReference type="ARBA" id="ARBA00022833"/>
    </source>
</evidence>
<dbReference type="PIRSF" id="PIRSF005457">
    <property type="entry name" value="Glx"/>
    <property type="match status" value="1"/>
</dbReference>
<keyword evidence="5 7" id="KW-0378">Hydrolase</keyword>
<dbReference type="CDD" id="cd07723">
    <property type="entry name" value="hydroxyacylglutathione_hydrolase_MBL-fold"/>
    <property type="match status" value="1"/>
</dbReference>
<feature type="binding site" evidence="7">
    <location>
        <position position="58"/>
    </location>
    <ligand>
        <name>Zn(2+)</name>
        <dbReference type="ChEBI" id="CHEBI:29105"/>
        <label>1</label>
    </ligand>
</feature>
<keyword evidence="10" id="KW-1185">Reference proteome</keyword>
<evidence type="ECO:0000313" key="10">
    <source>
        <dbReference type="Proteomes" id="UP001548590"/>
    </source>
</evidence>
<dbReference type="NCBIfam" id="TIGR03413">
    <property type="entry name" value="GSH_gloB"/>
    <property type="match status" value="1"/>
</dbReference>
<evidence type="ECO:0000256" key="4">
    <source>
        <dbReference type="ARBA" id="ARBA00022723"/>
    </source>
</evidence>
<comment type="caution">
    <text evidence="9">The sequence shown here is derived from an EMBL/GenBank/DDBJ whole genome shotgun (WGS) entry which is preliminary data.</text>
</comment>
<protein>
    <recommendedName>
        <fullName evidence="7">Hydroxyacylglutathione hydrolase</fullName>
        <ecNumber evidence="7">3.1.2.6</ecNumber>
    </recommendedName>
    <alternativeName>
        <fullName evidence="7">Glyoxalase II</fullName>
        <shortName evidence="7">Glx II</shortName>
    </alternativeName>
</protein>
<dbReference type="InterPro" id="IPR035680">
    <property type="entry name" value="Clx_II_MBL"/>
</dbReference>
<comment type="subunit">
    <text evidence="7">Monomer.</text>
</comment>
<dbReference type="EMBL" id="JBEWLZ010000001">
    <property type="protein sequence ID" value="MET1488354.1"/>
    <property type="molecule type" value="Genomic_DNA"/>
</dbReference>
<dbReference type="Pfam" id="PF16123">
    <property type="entry name" value="HAGH_C"/>
    <property type="match status" value="1"/>
</dbReference>
<keyword evidence="6 7" id="KW-0862">Zinc</keyword>
<reference evidence="9 10" key="1">
    <citation type="submission" date="2024-07" db="EMBL/GenBank/DDBJ databases">
        <title>Uliginosibacterium paludis KCTC:42655.</title>
        <authorList>
            <person name="Kim M.K."/>
        </authorList>
    </citation>
    <scope>NUCLEOTIDE SEQUENCE [LARGE SCALE GENOMIC DNA]</scope>
    <source>
        <strain evidence="9 10">KCTC 42655</strain>
    </source>
</reference>
<feature type="binding site" evidence="7">
    <location>
        <position position="114"/>
    </location>
    <ligand>
        <name>Zn(2+)</name>
        <dbReference type="ChEBI" id="CHEBI:29105"/>
        <label>1</label>
    </ligand>
</feature>